<evidence type="ECO:0000313" key="1">
    <source>
        <dbReference type="EMBL" id="KAK3752340.1"/>
    </source>
</evidence>
<protein>
    <submittedName>
        <fullName evidence="1">Uncharacterized protein</fullName>
    </submittedName>
</protein>
<evidence type="ECO:0000313" key="2">
    <source>
        <dbReference type="Proteomes" id="UP001283361"/>
    </source>
</evidence>
<dbReference type="Proteomes" id="UP001283361">
    <property type="component" value="Unassembled WGS sequence"/>
</dbReference>
<keyword evidence="2" id="KW-1185">Reference proteome</keyword>
<comment type="caution">
    <text evidence="1">The sequence shown here is derived from an EMBL/GenBank/DDBJ whole genome shotgun (WGS) entry which is preliminary data.</text>
</comment>
<organism evidence="1 2">
    <name type="scientific">Elysia crispata</name>
    <name type="common">lettuce slug</name>
    <dbReference type="NCBI Taxonomy" id="231223"/>
    <lineage>
        <taxon>Eukaryota</taxon>
        <taxon>Metazoa</taxon>
        <taxon>Spiralia</taxon>
        <taxon>Lophotrochozoa</taxon>
        <taxon>Mollusca</taxon>
        <taxon>Gastropoda</taxon>
        <taxon>Heterobranchia</taxon>
        <taxon>Euthyneura</taxon>
        <taxon>Panpulmonata</taxon>
        <taxon>Sacoglossa</taxon>
        <taxon>Placobranchoidea</taxon>
        <taxon>Plakobranchidae</taxon>
        <taxon>Elysia</taxon>
    </lineage>
</organism>
<accession>A0AAE0YNT3</accession>
<dbReference type="EMBL" id="JAWDGP010005767">
    <property type="protein sequence ID" value="KAK3752340.1"/>
    <property type="molecule type" value="Genomic_DNA"/>
</dbReference>
<reference evidence="1" key="1">
    <citation type="journal article" date="2023" name="G3 (Bethesda)">
        <title>A reference genome for the long-term kleptoplast-retaining sea slug Elysia crispata morphotype clarki.</title>
        <authorList>
            <person name="Eastman K.E."/>
            <person name="Pendleton A.L."/>
            <person name="Shaikh M.A."/>
            <person name="Suttiyut T."/>
            <person name="Ogas R."/>
            <person name="Tomko P."/>
            <person name="Gavelis G."/>
            <person name="Widhalm J.R."/>
            <person name="Wisecaver J.H."/>
        </authorList>
    </citation>
    <scope>NUCLEOTIDE SEQUENCE</scope>
    <source>
        <strain evidence="1">ECLA1</strain>
    </source>
</reference>
<sequence length="123" mass="13609">MSCWTCSSLEPEQNRNGAEILYLKPPTTVQWSAGHQPGAGAEPEWGRDLVSQATDHSTMSCWTCSSLEPEQKRNGAEIFYLKPPTTVQCPAGHVAAWSRSRTGMGQRSCISSHRPQYNVLLDM</sequence>
<proteinExistence type="predicted"/>
<dbReference type="AlphaFoldDB" id="A0AAE0YNT3"/>
<name>A0AAE0YNT3_9GAST</name>
<gene>
    <name evidence="1" type="ORF">RRG08_044377</name>
</gene>